<dbReference type="CDD" id="cd06779">
    <property type="entry name" value="cpPDZ_Deg_HtrA-like"/>
    <property type="match status" value="1"/>
</dbReference>
<dbReference type="InterPro" id="IPR051201">
    <property type="entry name" value="Chloro_Bact_Ser_Proteases"/>
</dbReference>
<dbReference type="SUPFAM" id="SSF50494">
    <property type="entry name" value="Trypsin-like serine proteases"/>
    <property type="match status" value="1"/>
</dbReference>
<feature type="domain" description="PDZ" evidence="4">
    <location>
        <begin position="263"/>
        <end position="349"/>
    </location>
</feature>
<evidence type="ECO:0000259" key="4">
    <source>
        <dbReference type="PROSITE" id="PS50106"/>
    </source>
</evidence>
<dbReference type="PANTHER" id="PTHR43343:SF3">
    <property type="entry name" value="PROTEASE DO-LIKE 8, CHLOROPLASTIC"/>
    <property type="match status" value="1"/>
</dbReference>
<dbReference type="Proteomes" id="UP000612362">
    <property type="component" value="Unassembled WGS sequence"/>
</dbReference>
<dbReference type="InterPro" id="IPR009003">
    <property type="entry name" value="Peptidase_S1_PA"/>
</dbReference>
<dbReference type="Gene3D" id="2.40.10.120">
    <property type="match status" value="1"/>
</dbReference>
<dbReference type="PANTHER" id="PTHR43343">
    <property type="entry name" value="PEPTIDASE S12"/>
    <property type="match status" value="1"/>
</dbReference>
<evidence type="ECO:0000313" key="6">
    <source>
        <dbReference type="Proteomes" id="UP000612362"/>
    </source>
</evidence>
<dbReference type="SMART" id="SM00228">
    <property type="entry name" value="PDZ"/>
    <property type="match status" value="1"/>
</dbReference>
<keyword evidence="6" id="KW-1185">Reference proteome</keyword>
<dbReference type="PRINTS" id="PR00834">
    <property type="entry name" value="PROTEASES2C"/>
</dbReference>
<evidence type="ECO:0000256" key="2">
    <source>
        <dbReference type="ARBA" id="ARBA00022801"/>
    </source>
</evidence>
<dbReference type="Gene3D" id="2.30.42.10">
    <property type="match status" value="1"/>
</dbReference>
<protein>
    <submittedName>
        <fullName evidence="5">Protease</fullName>
    </submittedName>
</protein>
<dbReference type="Pfam" id="PF13180">
    <property type="entry name" value="PDZ_2"/>
    <property type="match status" value="1"/>
</dbReference>
<keyword evidence="2" id="KW-0378">Hydrolase</keyword>
<keyword evidence="3" id="KW-0812">Transmembrane</keyword>
<name>A0A8J3HSF9_9CHLR</name>
<proteinExistence type="predicted"/>
<dbReference type="AlphaFoldDB" id="A0A8J3HSF9"/>
<dbReference type="Pfam" id="PF13365">
    <property type="entry name" value="Trypsin_2"/>
    <property type="match status" value="1"/>
</dbReference>
<dbReference type="InterPro" id="IPR036034">
    <property type="entry name" value="PDZ_sf"/>
</dbReference>
<reference evidence="5" key="1">
    <citation type="submission" date="2020-10" db="EMBL/GenBank/DDBJ databases">
        <title>Taxonomic study of unclassified bacteria belonging to the class Ktedonobacteria.</title>
        <authorList>
            <person name="Yabe S."/>
            <person name="Wang C.M."/>
            <person name="Zheng Y."/>
            <person name="Sakai Y."/>
            <person name="Cavaletti L."/>
            <person name="Monciardini P."/>
            <person name="Donadio S."/>
        </authorList>
    </citation>
    <scope>NUCLEOTIDE SEQUENCE</scope>
    <source>
        <strain evidence="5">SOSP1-1</strain>
    </source>
</reference>
<dbReference type="EMBL" id="BNJF01000001">
    <property type="protein sequence ID" value="GHO42426.1"/>
    <property type="molecule type" value="Genomic_DNA"/>
</dbReference>
<dbReference type="InterPro" id="IPR001478">
    <property type="entry name" value="PDZ"/>
</dbReference>
<comment type="caution">
    <text evidence="5">The sequence shown here is derived from an EMBL/GenBank/DDBJ whole genome shotgun (WGS) entry which is preliminary data.</text>
</comment>
<keyword evidence="1 5" id="KW-0645">Protease</keyword>
<evidence type="ECO:0000313" key="5">
    <source>
        <dbReference type="EMBL" id="GHO42426.1"/>
    </source>
</evidence>
<gene>
    <name evidence="5" type="ORF">KSX_05890</name>
</gene>
<evidence type="ECO:0000256" key="1">
    <source>
        <dbReference type="ARBA" id="ARBA00022670"/>
    </source>
</evidence>
<feature type="transmembrane region" description="Helical" evidence="3">
    <location>
        <begin position="12"/>
        <end position="34"/>
    </location>
</feature>
<keyword evidence="3" id="KW-0472">Membrane</keyword>
<evidence type="ECO:0000256" key="3">
    <source>
        <dbReference type="SAM" id="Phobius"/>
    </source>
</evidence>
<dbReference type="GO" id="GO:0006508">
    <property type="term" value="P:proteolysis"/>
    <property type="evidence" value="ECO:0007669"/>
    <property type="project" value="UniProtKB-KW"/>
</dbReference>
<sequence length="366" mass="38514">MAPPQQQRGNRNWTLIYPLLAGLVLLGLLVAFLVRNSPPLRVGTLNQPSGATVEIDQIRQRVSEAVKPTIVQVNVKTSKGGSLGSGVIIDRAGYIITNNHVIANSESVQVQLADGEIRDAQIRGADPTDDLAVLQIQPTRNMPIAKLGDSSKLQVGQTVMAIGNPLGITQTVTSGIVSALNRIVSEESGGATLPDTIQTDAPINPGNSGGALVDLNGNVVGIPTMAAIDPEFKTPASGVGFAIPANRVKFIAPQIIKNGRVINSGRAALGITALPITQFVEQQRELPVDRGLLVAKVDAGGAAERAGIRPGDVITRVDNVEVTQNADVSNYLLNKRPGDRVTVTLYQGNTEKTVPVTLGELQIPSR</sequence>
<organism evidence="5 6">
    <name type="scientific">Ktedonospora formicarum</name>
    <dbReference type="NCBI Taxonomy" id="2778364"/>
    <lineage>
        <taxon>Bacteria</taxon>
        <taxon>Bacillati</taxon>
        <taxon>Chloroflexota</taxon>
        <taxon>Ktedonobacteria</taxon>
        <taxon>Ktedonobacterales</taxon>
        <taxon>Ktedonobacteraceae</taxon>
        <taxon>Ktedonospora</taxon>
    </lineage>
</organism>
<dbReference type="PROSITE" id="PS50106">
    <property type="entry name" value="PDZ"/>
    <property type="match status" value="1"/>
</dbReference>
<accession>A0A8J3HSF9</accession>
<dbReference type="GO" id="GO:0004252">
    <property type="term" value="F:serine-type endopeptidase activity"/>
    <property type="evidence" value="ECO:0007669"/>
    <property type="project" value="InterPro"/>
</dbReference>
<keyword evidence="3" id="KW-1133">Transmembrane helix</keyword>
<dbReference type="InterPro" id="IPR001940">
    <property type="entry name" value="Peptidase_S1C"/>
</dbReference>
<dbReference type="SUPFAM" id="SSF50156">
    <property type="entry name" value="PDZ domain-like"/>
    <property type="match status" value="1"/>
</dbReference>